<keyword evidence="1" id="KW-1133">Transmembrane helix</keyword>
<evidence type="ECO:0000256" key="1">
    <source>
        <dbReference type="SAM" id="Phobius"/>
    </source>
</evidence>
<dbReference type="AlphaFoldDB" id="A0A644XGD0"/>
<comment type="caution">
    <text evidence="2">The sequence shown here is derived from an EMBL/GenBank/DDBJ whole genome shotgun (WGS) entry which is preliminary data.</text>
</comment>
<gene>
    <name evidence="2" type="ORF">SDC9_61650</name>
</gene>
<reference evidence="2" key="1">
    <citation type="submission" date="2019-08" db="EMBL/GenBank/DDBJ databases">
        <authorList>
            <person name="Kucharzyk K."/>
            <person name="Murdoch R.W."/>
            <person name="Higgins S."/>
            <person name="Loffler F."/>
        </authorList>
    </citation>
    <scope>NUCLEOTIDE SEQUENCE</scope>
</reference>
<sequence length="174" mass="20201">MEIFAHYFRILSLAVIIMLPVAATMFLTYRAKKRRNTASPRDCGRLVFFRKLMIISAVAVPVFIFVNVVFLSDVPFLIYGSDDQFASERLKPFMNHKLPNDSTEALFQTQSVQYLKARHHDRIYYSDFVFDAKDSIEISLILYYIRHPELNDSSKADLRSNVKTTDDIGKYLTD</sequence>
<keyword evidence="1" id="KW-0812">Transmembrane</keyword>
<feature type="transmembrane region" description="Helical" evidence="1">
    <location>
        <begin position="48"/>
        <end position="71"/>
    </location>
</feature>
<evidence type="ECO:0000313" key="2">
    <source>
        <dbReference type="EMBL" id="MPM15282.1"/>
    </source>
</evidence>
<feature type="transmembrane region" description="Helical" evidence="1">
    <location>
        <begin position="6"/>
        <end position="27"/>
    </location>
</feature>
<proteinExistence type="predicted"/>
<organism evidence="2">
    <name type="scientific">bioreactor metagenome</name>
    <dbReference type="NCBI Taxonomy" id="1076179"/>
    <lineage>
        <taxon>unclassified sequences</taxon>
        <taxon>metagenomes</taxon>
        <taxon>ecological metagenomes</taxon>
    </lineage>
</organism>
<accession>A0A644XGD0</accession>
<keyword evidence="1" id="KW-0472">Membrane</keyword>
<protein>
    <submittedName>
        <fullName evidence="2">Uncharacterized protein</fullName>
    </submittedName>
</protein>
<name>A0A644XGD0_9ZZZZ</name>
<dbReference type="EMBL" id="VSSQ01002417">
    <property type="protein sequence ID" value="MPM15282.1"/>
    <property type="molecule type" value="Genomic_DNA"/>
</dbReference>